<proteinExistence type="predicted"/>
<gene>
    <name evidence="1" type="ORF">L1987_15838</name>
</gene>
<evidence type="ECO:0000313" key="1">
    <source>
        <dbReference type="EMBL" id="KAI3816148.1"/>
    </source>
</evidence>
<keyword evidence="2" id="KW-1185">Reference proteome</keyword>
<dbReference type="EMBL" id="CM042022">
    <property type="protein sequence ID" value="KAI3816148.1"/>
    <property type="molecule type" value="Genomic_DNA"/>
</dbReference>
<dbReference type="Proteomes" id="UP001056120">
    <property type="component" value="Linkage Group LG05"/>
</dbReference>
<protein>
    <submittedName>
        <fullName evidence="1">Uncharacterized protein</fullName>
    </submittedName>
</protein>
<name>A0ACB9J873_9ASTR</name>
<accession>A0ACB9J873</accession>
<evidence type="ECO:0000313" key="2">
    <source>
        <dbReference type="Proteomes" id="UP001056120"/>
    </source>
</evidence>
<comment type="caution">
    <text evidence="1">The sequence shown here is derived from an EMBL/GenBank/DDBJ whole genome shotgun (WGS) entry which is preliminary data.</text>
</comment>
<reference evidence="1 2" key="2">
    <citation type="journal article" date="2022" name="Mol. Ecol. Resour.">
        <title>The genomes of chicory, endive, great burdock and yacon provide insights into Asteraceae paleo-polyploidization history and plant inulin production.</title>
        <authorList>
            <person name="Fan W."/>
            <person name="Wang S."/>
            <person name="Wang H."/>
            <person name="Wang A."/>
            <person name="Jiang F."/>
            <person name="Liu H."/>
            <person name="Zhao H."/>
            <person name="Xu D."/>
            <person name="Zhang Y."/>
        </authorList>
    </citation>
    <scope>NUCLEOTIDE SEQUENCE [LARGE SCALE GENOMIC DNA]</scope>
    <source>
        <strain evidence="2">cv. Yunnan</strain>
        <tissue evidence="1">Leaves</tissue>
    </source>
</reference>
<reference evidence="2" key="1">
    <citation type="journal article" date="2022" name="Mol. Ecol. Resour.">
        <title>The genomes of chicory, endive, great burdock and yacon provide insights into Asteraceae palaeo-polyploidization history and plant inulin production.</title>
        <authorList>
            <person name="Fan W."/>
            <person name="Wang S."/>
            <person name="Wang H."/>
            <person name="Wang A."/>
            <person name="Jiang F."/>
            <person name="Liu H."/>
            <person name="Zhao H."/>
            <person name="Xu D."/>
            <person name="Zhang Y."/>
        </authorList>
    </citation>
    <scope>NUCLEOTIDE SEQUENCE [LARGE SCALE GENOMIC DNA]</scope>
    <source>
        <strain evidence="2">cv. Yunnan</strain>
    </source>
</reference>
<organism evidence="1 2">
    <name type="scientific">Smallanthus sonchifolius</name>
    <dbReference type="NCBI Taxonomy" id="185202"/>
    <lineage>
        <taxon>Eukaryota</taxon>
        <taxon>Viridiplantae</taxon>
        <taxon>Streptophyta</taxon>
        <taxon>Embryophyta</taxon>
        <taxon>Tracheophyta</taxon>
        <taxon>Spermatophyta</taxon>
        <taxon>Magnoliopsida</taxon>
        <taxon>eudicotyledons</taxon>
        <taxon>Gunneridae</taxon>
        <taxon>Pentapetalae</taxon>
        <taxon>asterids</taxon>
        <taxon>campanulids</taxon>
        <taxon>Asterales</taxon>
        <taxon>Asteraceae</taxon>
        <taxon>Asteroideae</taxon>
        <taxon>Heliantheae alliance</taxon>
        <taxon>Millerieae</taxon>
        <taxon>Smallanthus</taxon>
    </lineage>
</organism>
<sequence>MEESVNFAKGYGKVDPFDDESTIIPCQSPSWRLRRTVDVTILITLFLFATIIVAIIGAMFVHRPRTKTLELEQSSPAKSSKSIKVVCVITQHQELCFTDISSINSDNAVDPEVIFNVGEERRRLP</sequence>